<dbReference type="EMBL" id="BSKO01000001">
    <property type="protein sequence ID" value="GLO64488.1"/>
    <property type="molecule type" value="Genomic_DNA"/>
</dbReference>
<dbReference type="Gene3D" id="3.40.50.300">
    <property type="entry name" value="P-loop containing nucleotide triphosphate hydrolases"/>
    <property type="match status" value="1"/>
</dbReference>
<reference evidence="11 12" key="1">
    <citation type="submission" date="2023-02" db="EMBL/GenBank/DDBJ databases">
        <title>Oceanobacillus kimchii IFOP_LL358 isolated form Alexandrium catenella lab strain.</title>
        <authorList>
            <person name="Gajardo G."/>
            <person name="Ueki S."/>
            <person name="Maruyama F."/>
        </authorList>
    </citation>
    <scope>NUCLEOTIDE SEQUENCE [LARGE SCALE GENOMIC DNA]</scope>
    <source>
        <strain evidence="11 12">IFOP_LL358</strain>
    </source>
</reference>
<evidence type="ECO:0000256" key="5">
    <source>
        <dbReference type="ARBA" id="ARBA00022741"/>
    </source>
</evidence>
<evidence type="ECO:0000256" key="9">
    <source>
        <dbReference type="ARBA" id="ARBA00023136"/>
    </source>
</evidence>
<dbReference type="RefSeq" id="WP_069686213.1">
    <property type="nucleotide sequence ID" value="NZ_BSKO01000001.1"/>
</dbReference>
<keyword evidence="3" id="KW-1003">Cell membrane</keyword>
<dbReference type="PANTHER" id="PTHR42771">
    <property type="entry name" value="IRON(3+)-HYDROXAMATE IMPORT ATP-BINDING PROTEIN FHUC"/>
    <property type="match status" value="1"/>
</dbReference>
<evidence type="ECO:0000256" key="6">
    <source>
        <dbReference type="ARBA" id="ARBA00022840"/>
    </source>
</evidence>
<dbReference type="InterPro" id="IPR017871">
    <property type="entry name" value="ABC_transporter-like_CS"/>
</dbReference>
<dbReference type="PROSITE" id="PS00211">
    <property type="entry name" value="ABC_TRANSPORTER_1"/>
    <property type="match status" value="1"/>
</dbReference>
<keyword evidence="5" id="KW-0547">Nucleotide-binding</keyword>
<keyword evidence="4" id="KW-0410">Iron transport</keyword>
<comment type="caution">
    <text evidence="11">The sequence shown here is derived from an EMBL/GenBank/DDBJ whole genome shotgun (WGS) entry which is preliminary data.</text>
</comment>
<dbReference type="InterPro" id="IPR051535">
    <property type="entry name" value="Siderophore_ABC-ATPase"/>
</dbReference>
<evidence type="ECO:0000256" key="3">
    <source>
        <dbReference type="ARBA" id="ARBA00022475"/>
    </source>
</evidence>
<proteinExistence type="predicted"/>
<dbReference type="PANTHER" id="PTHR42771:SF2">
    <property type="entry name" value="IRON(3+)-HYDROXAMATE IMPORT ATP-BINDING PROTEIN FHUC"/>
    <property type="match status" value="1"/>
</dbReference>
<evidence type="ECO:0000313" key="11">
    <source>
        <dbReference type="EMBL" id="GLO64488.1"/>
    </source>
</evidence>
<dbReference type="InterPro" id="IPR003593">
    <property type="entry name" value="AAA+_ATPase"/>
</dbReference>
<keyword evidence="9" id="KW-0472">Membrane</keyword>
<evidence type="ECO:0000259" key="10">
    <source>
        <dbReference type="PROSITE" id="PS50893"/>
    </source>
</evidence>
<protein>
    <submittedName>
        <fullName evidence="11">Iron-dicitrate ABC transporter ATP-binding protein</fullName>
    </submittedName>
</protein>
<keyword evidence="12" id="KW-1185">Reference proteome</keyword>
<evidence type="ECO:0000313" key="12">
    <source>
        <dbReference type="Proteomes" id="UP001275436"/>
    </source>
</evidence>
<keyword evidence="2" id="KW-0813">Transport</keyword>
<dbReference type="SUPFAM" id="SSF52540">
    <property type="entry name" value="P-loop containing nucleoside triphosphate hydrolases"/>
    <property type="match status" value="1"/>
</dbReference>
<organism evidence="11 12">
    <name type="scientific">Oceanobacillus kimchii</name>
    <dbReference type="NCBI Taxonomy" id="746691"/>
    <lineage>
        <taxon>Bacteria</taxon>
        <taxon>Bacillati</taxon>
        <taxon>Bacillota</taxon>
        <taxon>Bacilli</taxon>
        <taxon>Bacillales</taxon>
        <taxon>Bacillaceae</taxon>
        <taxon>Oceanobacillus</taxon>
    </lineage>
</organism>
<dbReference type="InterPro" id="IPR003439">
    <property type="entry name" value="ABC_transporter-like_ATP-bd"/>
</dbReference>
<gene>
    <name evidence="11" type="ORF">MACH08_02720</name>
</gene>
<evidence type="ECO:0000256" key="4">
    <source>
        <dbReference type="ARBA" id="ARBA00022496"/>
    </source>
</evidence>
<dbReference type="Proteomes" id="UP001275436">
    <property type="component" value="Unassembled WGS sequence"/>
</dbReference>
<name>A0ABQ5TCZ6_9BACI</name>
<keyword evidence="7" id="KW-0408">Iron</keyword>
<dbReference type="Pfam" id="PF00005">
    <property type="entry name" value="ABC_tran"/>
    <property type="match status" value="1"/>
</dbReference>
<dbReference type="CDD" id="cd03214">
    <property type="entry name" value="ABC_Iron-Siderophores_B12_Hemin"/>
    <property type="match status" value="1"/>
</dbReference>
<feature type="domain" description="ABC transporter" evidence="10">
    <location>
        <begin position="7"/>
        <end position="243"/>
    </location>
</feature>
<dbReference type="GO" id="GO:0005524">
    <property type="term" value="F:ATP binding"/>
    <property type="evidence" value="ECO:0007669"/>
    <property type="project" value="UniProtKB-KW"/>
</dbReference>
<evidence type="ECO:0000256" key="7">
    <source>
        <dbReference type="ARBA" id="ARBA00023004"/>
    </source>
</evidence>
<keyword evidence="6 11" id="KW-0067">ATP-binding</keyword>
<dbReference type="PROSITE" id="PS50893">
    <property type="entry name" value="ABC_TRANSPORTER_2"/>
    <property type="match status" value="1"/>
</dbReference>
<evidence type="ECO:0000256" key="1">
    <source>
        <dbReference type="ARBA" id="ARBA00004202"/>
    </source>
</evidence>
<dbReference type="SMART" id="SM00382">
    <property type="entry name" value="AAA"/>
    <property type="match status" value="1"/>
</dbReference>
<keyword evidence="8" id="KW-0406">Ion transport</keyword>
<sequence>MKPTHDFHTEGITAGYDNKAILHDVDISIPSNKISIIIGANGCGKSTLLKTMARLIKPSSGQVILGGKSIQKIPPKQVAKVLGLLPQSPIVPEGITVADLVGRGRFPHQTFLKGWTKKDYEAVSEAMEIMNITEFADRHIDELSGGQRQRVWIAMSLAQQTDILLLDEPTTFLDITYQVEILDLLTKLNRKYGTTIVMVLHDINLSARYADHIFAIKEGKLIEEGNPTEVLTSELVKTVFDLDCIVIPDPISQTPLVIPKGRYHVKA</sequence>
<dbReference type="InterPro" id="IPR027417">
    <property type="entry name" value="P-loop_NTPase"/>
</dbReference>
<accession>A0ABQ5TCZ6</accession>
<evidence type="ECO:0000256" key="8">
    <source>
        <dbReference type="ARBA" id="ARBA00023065"/>
    </source>
</evidence>
<comment type="subcellular location">
    <subcellularLocation>
        <location evidence="1">Cell membrane</location>
        <topology evidence="1">Peripheral membrane protein</topology>
    </subcellularLocation>
</comment>
<evidence type="ECO:0000256" key="2">
    <source>
        <dbReference type="ARBA" id="ARBA00022448"/>
    </source>
</evidence>